<dbReference type="GO" id="GO:0003824">
    <property type="term" value="F:catalytic activity"/>
    <property type="evidence" value="ECO:0007669"/>
    <property type="project" value="InterPro"/>
</dbReference>
<reference evidence="1" key="1">
    <citation type="submission" date="2023-10" db="EMBL/GenBank/DDBJ databases">
        <authorList>
            <person name="Hackl T."/>
        </authorList>
    </citation>
    <scope>NUCLEOTIDE SEQUENCE</scope>
</reference>
<evidence type="ECO:0000313" key="1">
    <source>
        <dbReference type="EMBL" id="CAJ2507114.1"/>
    </source>
</evidence>
<keyword evidence="2" id="KW-1185">Reference proteome</keyword>
<evidence type="ECO:0000313" key="2">
    <source>
        <dbReference type="Proteomes" id="UP001295740"/>
    </source>
</evidence>
<dbReference type="PANTHER" id="PTHR46082">
    <property type="entry name" value="ATP/GTP-BINDING PROTEIN-RELATED"/>
    <property type="match status" value="1"/>
</dbReference>
<dbReference type="EMBL" id="CAUWAG010000010">
    <property type="protein sequence ID" value="CAJ2507114.1"/>
    <property type="molecule type" value="Genomic_DNA"/>
</dbReference>
<dbReference type="AlphaFoldDB" id="A0AAI8VLH8"/>
<dbReference type="Gene3D" id="3.40.50.1580">
    <property type="entry name" value="Nucleoside phosphorylase domain"/>
    <property type="match status" value="1"/>
</dbReference>
<organism evidence="1 2">
    <name type="scientific">Anthostomella pinea</name>
    <dbReference type="NCBI Taxonomy" id="933095"/>
    <lineage>
        <taxon>Eukaryota</taxon>
        <taxon>Fungi</taxon>
        <taxon>Dikarya</taxon>
        <taxon>Ascomycota</taxon>
        <taxon>Pezizomycotina</taxon>
        <taxon>Sordariomycetes</taxon>
        <taxon>Xylariomycetidae</taxon>
        <taxon>Xylariales</taxon>
        <taxon>Xylariaceae</taxon>
        <taxon>Anthostomella</taxon>
    </lineage>
</organism>
<proteinExistence type="predicted"/>
<comment type="caution">
    <text evidence="1">The sequence shown here is derived from an EMBL/GenBank/DDBJ whole genome shotgun (WGS) entry which is preliminary data.</text>
</comment>
<dbReference type="Proteomes" id="UP001295740">
    <property type="component" value="Unassembled WGS sequence"/>
</dbReference>
<name>A0AAI8VLH8_9PEZI</name>
<dbReference type="PANTHER" id="PTHR46082:SF11">
    <property type="entry name" value="AAA+ ATPASE DOMAIN-CONTAINING PROTEIN-RELATED"/>
    <property type="match status" value="1"/>
</dbReference>
<protein>
    <submittedName>
        <fullName evidence="1">Uu.00g083000.m01.CDS01</fullName>
    </submittedName>
</protein>
<accession>A0AAI8VLH8</accession>
<sequence length="85" mass="9406">MPDPRDYTIGCVCAVKKELIAAQAFPDEDHGELDSQPANDNNDYTLGRIGKHNGVIVVLPHWEYGLSPRLPLRDQRLGTCIGVYA</sequence>
<dbReference type="InterPro" id="IPR053137">
    <property type="entry name" value="NLR-like"/>
</dbReference>
<dbReference type="GO" id="GO:0009116">
    <property type="term" value="P:nucleoside metabolic process"/>
    <property type="evidence" value="ECO:0007669"/>
    <property type="project" value="InterPro"/>
</dbReference>
<gene>
    <name evidence="1" type="ORF">KHLLAP_LOCUS7582</name>
</gene>
<dbReference type="InterPro" id="IPR035994">
    <property type="entry name" value="Nucleoside_phosphorylase_sf"/>
</dbReference>